<dbReference type="RefSeq" id="XP_003284394.1">
    <property type="nucleotide sequence ID" value="XM_003284346.1"/>
</dbReference>
<keyword evidence="2" id="KW-1185">Reference proteome</keyword>
<dbReference type="PANTHER" id="PTHR14190">
    <property type="entry name" value="SUPPRESSOR OF ACTIN MUTATIONS 2/VACUOLAR PROTEIN SORTING 52"/>
    <property type="match status" value="1"/>
</dbReference>
<dbReference type="GeneID" id="10510300"/>
<organism evidence="1 2">
    <name type="scientific">Dictyostelium purpureum</name>
    <name type="common">Slime mold</name>
    <dbReference type="NCBI Taxonomy" id="5786"/>
    <lineage>
        <taxon>Eukaryota</taxon>
        <taxon>Amoebozoa</taxon>
        <taxon>Evosea</taxon>
        <taxon>Eumycetozoa</taxon>
        <taxon>Dictyostelia</taxon>
        <taxon>Dictyosteliales</taxon>
        <taxon>Dictyosteliaceae</taxon>
        <taxon>Dictyostelium</taxon>
    </lineage>
</organism>
<dbReference type="AlphaFoldDB" id="F0ZAF8"/>
<dbReference type="OrthoDB" id="19482at2759"/>
<accession>F0ZAF8</accession>
<dbReference type="InterPro" id="IPR007258">
    <property type="entry name" value="Vps52"/>
</dbReference>
<sequence length="150" mass="15924">MKALYQDILPDYANERENFHLMYKPITESKSLLVGFETMLNGFQNELAVEKLHKIIDEVSISDDLITEGVFATGEVEEVILKLKPFDNKTIAAGAAGCATVGGEGSTSGTGRTSTSGSTSISTGIIVAGNSSDWKDSSDSSADQTKAILI</sequence>
<dbReference type="InParanoid" id="F0ZAF8"/>
<evidence type="ECO:0000313" key="2">
    <source>
        <dbReference type="Proteomes" id="UP000001064"/>
    </source>
</evidence>
<dbReference type="VEuPathDB" id="AmoebaDB:DICPUDRAFT_148170"/>
<protein>
    <submittedName>
        <fullName evidence="1">Uncharacterized protein</fullName>
    </submittedName>
</protein>
<evidence type="ECO:0000313" key="1">
    <source>
        <dbReference type="EMBL" id="EGC39044.1"/>
    </source>
</evidence>
<reference evidence="2" key="1">
    <citation type="journal article" date="2011" name="Genome Biol.">
        <title>Comparative genomics of the social amoebae Dictyostelium discoideum and Dictyostelium purpureum.</title>
        <authorList>
            <consortium name="US DOE Joint Genome Institute (JGI-PGF)"/>
            <person name="Sucgang R."/>
            <person name="Kuo A."/>
            <person name="Tian X."/>
            <person name="Salerno W."/>
            <person name="Parikh A."/>
            <person name="Feasley C.L."/>
            <person name="Dalin E."/>
            <person name="Tu H."/>
            <person name="Huang E."/>
            <person name="Barry K."/>
            <person name="Lindquist E."/>
            <person name="Shapiro H."/>
            <person name="Bruce D."/>
            <person name="Schmutz J."/>
            <person name="Salamov A."/>
            <person name="Fey P."/>
            <person name="Gaudet P."/>
            <person name="Anjard C."/>
            <person name="Babu M.M."/>
            <person name="Basu S."/>
            <person name="Bushmanova Y."/>
            <person name="van der Wel H."/>
            <person name="Katoh-Kurasawa M."/>
            <person name="Dinh C."/>
            <person name="Coutinho P.M."/>
            <person name="Saito T."/>
            <person name="Elias M."/>
            <person name="Schaap P."/>
            <person name="Kay R.R."/>
            <person name="Henrissat B."/>
            <person name="Eichinger L."/>
            <person name="Rivero F."/>
            <person name="Putnam N.H."/>
            <person name="West C.M."/>
            <person name="Loomis W.F."/>
            <person name="Chisholm R.L."/>
            <person name="Shaulsky G."/>
            <person name="Strassmann J.E."/>
            <person name="Queller D.C."/>
            <person name="Kuspa A."/>
            <person name="Grigoriev I.V."/>
        </authorList>
    </citation>
    <scope>NUCLEOTIDE SEQUENCE [LARGE SCALE GENOMIC DNA]</scope>
    <source>
        <strain evidence="2">QSDP1</strain>
    </source>
</reference>
<name>F0ZAF8_DICPU</name>
<dbReference type="Proteomes" id="UP000001064">
    <property type="component" value="Unassembled WGS sequence"/>
</dbReference>
<dbReference type="STRING" id="5786.F0ZAF8"/>
<gene>
    <name evidence="1" type="ORF">DICPUDRAFT_148170</name>
</gene>
<dbReference type="PANTHER" id="PTHR14190:SF15">
    <property type="entry name" value="VPS52 _ SAC2 FAMILY PROTEIN"/>
    <property type="match status" value="1"/>
</dbReference>
<dbReference type="EMBL" id="GL870964">
    <property type="protein sequence ID" value="EGC39044.1"/>
    <property type="molecule type" value="Genomic_DNA"/>
</dbReference>
<dbReference type="KEGG" id="dpp:DICPUDRAFT_148170"/>
<proteinExistence type="predicted"/>